<keyword evidence="1" id="KW-1185">Reference proteome</keyword>
<evidence type="ECO:0000313" key="2">
    <source>
        <dbReference type="RefSeq" id="XP_038984427.1"/>
    </source>
</evidence>
<dbReference type="AlphaFoldDB" id="A0A8B9AF78"/>
<dbReference type="GeneID" id="120111454"/>
<dbReference type="PANTHER" id="PTHR11439:SF502">
    <property type="entry name" value="SECRETED RXLR EFFECTOR PROTEIN 161-LIKE"/>
    <property type="match status" value="1"/>
</dbReference>
<accession>A0A8B9AF78</accession>
<name>A0A8B9AF78_PHODC</name>
<dbReference type="PANTHER" id="PTHR11439">
    <property type="entry name" value="GAG-POL-RELATED RETROTRANSPOSON"/>
    <property type="match status" value="1"/>
</dbReference>
<protein>
    <submittedName>
        <fullName evidence="2">Secreted RxLR effector protein 161-like</fullName>
    </submittedName>
</protein>
<dbReference type="Proteomes" id="UP000228380">
    <property type="component" value="Chromosome 8"/>
</dbReference>
<sequence>MDRCKSVSTPLVENEKLKKDDGAKKADAKMYKSLVGSLLYLTATRPDIMFAANLLSCYMQEPSQNHYGAGKRVLRHFRGTLDYGILYKAGECSSLIGYSDSDWAGCLDDMKSTSGYVFSLGSGICSWASKKQNIVAQSSAEAEYVAAAKATSQAVWLRRILENIGERREEETILFCDNKSAIAIGKNPISHDRTKHIAIKYHFIREAIENGEIQLKYCKSEEQLADILTKALPKNKFCYLRNLIGVVKKVH</sequence>
<gene>
    <name evidence="2" type="primary">LOC120111454</name>
</gene>
<dbReference type="KEGG" id="pda:120111454"/>
<evidence type="ECO:0000313" key="1">
    <source>
        <dbReference type="Proteomes" id="UP000228380"/>
    </source>
</evidence>
<reference evidence="1" key="1">
    <citation type="journal article" date="2019" name="Nat. Commun.">
        <title>Genome-wide association mapping of date palm fruit traits.</title>
        <authorList>
            <person name="Hazzouri K.M."/>
            <person name="Gros-Balthazard M."/>
            <person name="Flowers J.M."/>
            <person name="Copetti D."/>
            <person name="Lemansour A."/>
            <person name="Lebrun M."/>
            <person name="Masmoudi K."/>
            <person name="Ferrand S."/>
            <person name="Dhar M.I."/>
            <person name="Fresquez Z.A."/>
            <person name="Rosas U."/>
            <person name="Zhang J."/>
            <person name="Talag J."/>
            <person name="Lee S."/>
            <person name="Kudrna D."/>
            <person name="Powell R.F."/>
            <person name="Leitch I.J."/>
            <person name="Krueger R.R."/>
            <person name="Wing R.A."/>
            <person name="Amiri K.M.A."/>
            <person name="Purugganan M.D."/>
        </authorList>
    </citation>
    <scope>NUCLEOTIDE SEQUENCE [LARGE SCALE GENOMIC DNA]</scope>
    <source>
        <strain evidence="1">cv. Khalas</strain>
    </source>
</reference>
<dbReference type="RefSeq" id="XP_038984427.1">
    <property type="nucleotide sequence ID" value="XM_039128499.1"/>
</dbReference>
<proteinExistence type="predicted"/>
<dbReference type="OrthoDB" id="780992at2759"/>
<dbReference type="CDD" id="cd09272">
    <property type="entry name" value="RNase_HI_RT_Ty1"/>
    <property type="match status" value="1"/>
</dbReference>
<reference evidence="2" key="2">
    <citation type="submission" date="2025-08" db="UniProtKB">
        <authorList>
            <consortium name="RefSeq"/>
        </authorList>
    </citation>
    <scope>IDENTIFICATION</scope>
    <source>
        <tissue evidence="2">Young leaves</tissue>
    </source>
</reference>
<organism evidence="1 2">
    <name type="scientific">Phoenix dactylifera</name>
    <name type="common">Date palm</name>
    <dbReference type="NCBI Taxonomy" id="42345"/>
    <lineage>
        <taxon>Eukaryota</taxon>
        <taxon>Viridiplantae</taxon>
        <taxon>Streptophyta</taxon>
        <taxon>Embryophyta</taxon>
        <taxon>Tracheophyta</taxon>
        <taxon>Spermatophyta</taxon>
        <taxon>Magnoliopsida</taxon>
        <taxon>Liliopsida</taxon>
        <taxon>Arecaceae</taxon>
        <taxon>Coryphoideae</taxon>
        <taxon>Phoeniceae</taxon>
        <taxon>Phoenix</taxon>
    </lineage>
</organism>